<evidence type="ECO:0008006" key="4">
    <source>
        <dbReference type="Google" id="ProtNLM"/>
    </source>
</evidence>
<dbReference type="Gene3D" id="1.20.5.170">
    <property type="match status" value="2"/>
</dbReference>
<accession>A0ABW1CY48</accession>
<evidence type="ECO:0000313" key="3">
    <source>
        <dbReference type="Proteomes" id="UP001596058"/>
    </source>
</evidence>
<dbReference type="Proteomes" id="UP001596058">
    <property type="component" value="Unassembled WGS sequence"/>
</dbReference>
<dbReference type="RefSeq" id="WP_379518848.1">
    <property type="nucleotide sequence ID" value="NZ_JBHSPA010000045.1"/>
</dbReference>
<evidence type="ECO:0000313" key="2">
    <source>
        <dbReference type="EMBL" id="MFC5829361.1"/>
    </source>
</evidence>
<evidence type="ECO:0000256" key="1">
    <source>
        <dbReference type="SAM" id="Coils"/>
    </source>
</evidence>
<name>A0ABW1CY48_9ACTN</name>
<dbReference type="EMBL" id="JBHSPA010000045">
    <property type="protein sequence ID" value="MFC5829361.1"/>
    <property type="molecule type" value="Genomic_DNA"/>
</dbReference>
<sequence length="123" mass="14165">MSFKEIALQVSTQLDNEFVRIRADQLAMGQQLTEKIDGVAQQVKVLDSKFTQLDGRVGVLETRFDRLEVRFDRLETRFDGLEARVGSLETKVDRLDTKVDGLQENQTEMMHILIAIQRKLEVN</sequence>
<keyword evidence="1" id="KW-0175">Coiled coil</keyword>
<organism evidence="2 3">
    <name type="scientific">Nonomuraea insulae</name>
    <dbReference type="NCBI Taxonomy" id="1616787"/>
    <lineage>
        <taxon>Bacteria</taxon>
        <taxon>Bacillati</taxon>
        <taxon>Actinomycetota</taxon>
        <taxon>Actinomycetes</taxon>
        <taxon>Streptosporangiales</taxon>
        <taxon>Streptosporangiaceae</taxon>
        <taxon>Nonomuraea</taxon>
    </lineage>
</organism>
<proteinExistence type="predicted"/>
<keyword evidence="3" id="KW-1185">Reference proteome</keyword>
<feature type="coiled-coil region" evidence="1">
    <location>
        <begin position="64"/>
        <end position="105"/>
    </location>
</feature>
<protein>
    <recommendedName>
        <fullName evidence="4">Chromosome partition protein Smc</fullName>
    </recommendedName>
</protein>
<reference evidence="3" key="1">
    <citation type="journal article" date="2019" name="Int. J. Syst. Evol. Microbiol.">
        <title>The Global Catalogue of Microorganisms (GCM) 10K type strain sequencing project: providing services to taxonomists for standard genome sequencing and annotation.</title>
        <authorList>
            <consortium name="The Broad Institute Genomics Platform"/>
            <consortium name="The Broad Institute Genome Sequencing Center for Infectious Disease"/>
            <person name="Wu L."/>
            <person name="Ma J."/>
        </authorList>
    </citation>
    <scope>NUCLEOTIDE SEQUENCE [LARGE SCALE GENOMIC DNA]</scope>
    <source>
        <strain evidence="3">CCUG 53903</strain>
    </source>
</reference>
<dbReference type="SUPFAM" id="SSF57997">
    <property type="entry name" value="Tropomyosin"/>
    <property type="match status" value="1"/>
</dbReference>
<gene>
    <name evidence="2" type="ORF">ACFPZ3_36315</name>
</gene>
<comment type="caution">
    <text evidence="2">The sequence shown here is derived from an EMBL/GenBank/DDBJ whole genome shotgun (WGS) entry which is preliminary data.</text>
</comment>